<name>A0A645FFX5_9ZZZZ</name>
<organism evidence="1">
    <name type="scientific">bioreactor metagenome</name>
    <dbReference type="NCBI Taxonomy" id="1076179"/>
    <lineage>
        <taxon>unclassified sequences</taxon>
        <taxon>metagenomes</taxon>
        <taxon>ecological metagenomes</taxon>
    </lineage>
</organism>
<sequence length="58" mass="5892">MMKKLMLMAAAAGVVMFVATGCGIFCKDCCGSDKAACAAKADCSKKADCPKTEVAPAK</sequence>
<dbReference type="EMBL" id="VSSQ01059801">
    <property type="protein sequence ID" value="MPN13305.1"/>
    <property type="molecule type" value="Genomic_DNA"/>
</dbReference>
<dbReference type="AlphaFoldDB" id="A0A645FFX5"/>
<accession>A0A645FFX5</accession>
<proteinExistence type="predicted"/>
<evidence type="ECO:0000313" key="1">
    <source>
        <dbReference type="EMBL" id="MPN13305.1"/>
    </source>
</evidence>
<comment type="caution">
    <text evidence="1">The sequence shown here is derived from an EMBL/GenBank/DDBJ whole genome shotgun (WGS) entry which is preliminary data.</text>
</comment>
<gene>
    <name evidence="1" type="ORF">SDC9_160626</name>
</gene>
<dbReference type="PROSITE" id="PS51257">
    <property type="entry name" value="PROKAR_LIPOPROTEIN"/>
    <property type="match status" value="1"/>
</dbReference>
<protein>
    <recommendedName>
        <fullName evidence="2">Lipoprotein</fullName>
    </recommendedName>
</protein>
<evidence type="ECO:0008006" key="2">
    <source>
        <dbReference type="Google" id="ProtNLM"/>
    </source>
</evidence>
<reference evidence="1" key="1">
    <citation type="submission" date="2019-08" db="EMBL/GenBank/DDBJ databases">
        <authorList>
            <person name="Kucharzyk K."/>
            <person name="Murdoch R.W."/>
            <person name="Higgins S."/>
            <person name="Loffler F."/>
        </authorList>
    </citation>
    <scope>NUCLEOTIDE SEQUENCE</scope>
</reference>